<organism evidence="1 2">
    <name type="scientific">Chromobacterium rhizoryzae</name>
    <dbReference type="NCBI Taxonomy" id="1778675"/>
    <lineage>
        <taxon>Bacteria</taxon>
        <taxon>Pseudomonadati</taxon>
        <taxon>Pseudomonadota</taxon>
        <taxon>Betaproteobacteria</taxon>
        <taxon>Neisseriales</taxon>
        <taxon>Chromobacteriaceae</taxon>
        <taxon>Chromobacterium</taxon>
    </lineage>
</organism>
<reference evidence="1 2" key="1">
    <citation type="submission" date="2018-08" db="EMBL/GenBank/DDBJ databases">
        <title>Complete genome sequence of JP2-74.</title>
        <authorList>
            <person name="Wu L."/>
        </authorList>
    </citation>
    <scope>NUCLEOTIDE SEQUENCE [LARGE SCALE GENOMIC DNA]</scope>
    <source>
        <strain evidence="1 2">JP2-74</strain>
    </source>
</reference>
<dbReference type="KEGG" id="crz:D1345_02860"/>
<protein>
    <submittedName>
        <fullName evidence="1">Uncharacterized protein</fullName>
    </submittedName>
</protein>
<gene>
    <name evidence="1" type="ORF">D1345_02860</name>
</gene>
<sequence length="479" mass="51652">MWKMLGLFGVSTVAWWGLLWLVLPQSWQRISPSAILLLHLGPPMLLSAGVKLWGYLKEKRAKQEEADQEAAAEAERQSARDAARERHLAELRERQAAVDCRWLWARAVPANGEPSWLVEAPDGCLWSCLDAADIDADEALQALRPHVVEALRELYAVAPGAAWLPLMMEVLPSESGIEQIAAAKEWQTEAMADTLEDDWPTPEARFLAGAGTGTVADRARQLLQQEPELPGVIVLGADAPLLLQGADEDDSQDAAATARRRRLGKSGLAVAALLFLREQLPEPELGPVAVAEGADPYQPYWEKDFSRSSGSWGMVPARHQAGLAQLPVLAQVGQSSAVAVQEERALQLARQLQAVLDNALVNAALLDYPFSPEEAKPENDQAAKLAWLTHNSGDVDGGGVRLAAIASALSRHKVELHPIEEASNLARDWGDVGVAADAMLAAAVVSHSARLAAPAVLTQFSNDHVALAMARPPRKETTA</sequence>
<dbReference type="EMBL" id="CP031968">
    <property type="protein sequence ID" value="AXT45199.1"/>
    <property type="molecule type" value="Genomic_DNA"/>
</dbReference>
<name>A0AAD0RPB8_9NEIS</name>
<dbReference type="Proteomes" id="UP000259465">
    <property type="component" value="Chromosome"/>
</dbReference>
<evidence type="ECO:0000313" key="1">
    <source>
        <dbReference type="EMBL" id="AXT45199.1"/>
    </source>
</evidence>
<keyword evidence="2" id="KW-1185">Reference proteome</keyword>
<dbReference type="AlphaFoldDB" id="A0AAD0RPB8"/>
<proteinExistence type="predicted"/>
<evidence type="ECO:0000313" key="2">
    <source>
        <dbReference type="Proteomes" id="UP000259465"/>
    </source>
</evidence>
<dbReference type="RefSeq" id="WP_019103380.1">
    <property type="nucleotide sequence ID" value="NZ_CP031968.1"/>
</dbReference>
<accession>A0AAD0RPB8</accession>